<evidence type="ECO:0000313" key="7">
    <source>
        <dbReference type="EMBL" id="MFC0316326.1"/>
    </source>
</evidence>
<feature type="signal peptide" evidence="6">
    <location>
        <begin position="1"/>
        <end position="21"/>
    </location>
</feature>
<evidence type="ECO:0000256" key="5">
    <source>
        <dbReference type="RuleBase" id="RU003512"/>
    </source>
</evidence>
<dbReference type="PANTHER" id="PTHR42953">
    <property type="entry name" value="HIGH-AFFINITY ZINC UPTAKE SYSTEM PROTEIN ZNUA-RELATED"/>
    <property type="match status" value="1"/>
</dbReference>
<sequence length="314" mass="32794">MRRVLATVLIALLGVVVAACSGEKTPRTTDRPVVVASTDVWASVARAVGGEHAEITALFNSPGADPHEFEPSMADTAKIEDADVLVFNGGHYDAYVETAAASSAALKVDATALATGETGDEHADHDHDHAADDHAGHDHAINEHVFYDLPLVGRVADATADALATIAPMHAQYYRDRAAAFNDGIAGLTARLAAIKARHDGAEVAATEPLSTYLLEAAGLVDVAPPAFTAAVENGQSPSAADVAAFGDLISGRRIAALVYNTQAVDPATRTVLEQARAASIPVVDMTESLPAGVTDYLSWQSTQIDRLEEALDR</sequence>
<proteinExistence type="inferred from homology"/>
<dbReference type="PRINTS" id="PR00690">
    <property type="entry name" value="ADHESNFAMILY"/>
</dbReference>
<evidence type="ECO:0000256" key="1">
    <source>
        <dbReference type="ARBA" id="ARBA00004196"/>
    </source>
</evidence>
<comment type="subcellular location">
    <subcellularLocation>
        <location evidence="1">Cell envelope</location>
    </subcellularLocation>
</comment>
<keyword evidence="3" id="KW-0479">Metal-binding</keyword>
<dbReference type="Gene3D" id="3.40.50.1980">
    <property type="entry name" value="Nitrogenase molybdenum iron protein domain"/>
    <property type="match status" value="2"/>
</dbReference>
<dbReference type="InterPro" id="IPR006127">
    <property type="entry name" value="ZnuA-like"/>
</dbReference>
<keyword evidence="2 5" id="KW-0813">Transport</keyword>
<dbReference type="PROSITE" id="PS51257">
    <property type="entry name" value="PROKAR_LIPOPROTEIN"/>
    <property type="match status" value="1"/>
</dbReference>
<dbReference type="EMBL" id="JBHLWV010000028">
    <property type="protein sequence ID" value="MFC0316326.1"/>
    <property type="molecule type" value="Genomic_DNA"/>
</dbReference>
<evidence type="ECO:0000313" key="8">
    <source>
        <dbReference type="Proteomes" id="UP001589783"/>
    </source>
</evidence>
<dbReference type="Proteomes" id="UP001589783">
    <property type="component" value="Unassembled WGS sequence"/>
</dbReference>
<reference evidence="7 8" key="1">
    <citation type="submission" date="2024-09" db="EMBL/GenBank/DDBJ databases">
        <authorList>
            <person name="Sun Q."/>
            <person name="Mori K."/>
        </authorList>
    </citation>
    <scope>NUCLEOTIDE SEQUENCE [LARGE SCALE GENOMIC DNA]</scope>
    <source>
        <strain evidence="7 8">CCM 7957</strain>
    </source>
</reference>
<keyword evidence="8" id="KW-1185">Reference proteome</keyword>
<accession>A0ABV6HBS7</accession>
<evidence type="ECO:0000256" key="6">
    <source>
        <dbReference type="SAM" id="SignalP"/>
    </source>
</evidence>
<evidence type="ECO:0000256" key="2">
    <source>
        <dbReference type="ARBA" id="ARBA00022448"/>
    </source>
</evidence>
<feature type="chain" id="PRO_5045376345" evidence="6">
    <location>
        <begin position="22"/>
        <end position="314"/>
    </location>
</feature>
<dbReference type="InterPro" id="IPR006128">
    <property type="entry name" value="Lipoprotein_PsaA-like"/>
</dbReference>
<dbReference type="PANTHER" id="PTHR42953:SF1">
    <property type="entry name" value="METAL-BINDING PROTEIN HI_0362-RELATED"/>
    <property type="match status" value="1"/>
</dbReference>
<name>A0ABV6HBS7_9ACTN</name>
<dbReference type="InterPro" id="IPR050492">
    <property type="entry name" value="Bact_metal-bind_prot9"/>
</dbReference>
<dbReference type="Pfam" id="PF01297">
    <property type="entry name" value="ZnuA"/>
    <property type="match status" value="1"/>
</dbReference>
<protein>
    <submittedName>
        <fullName evidence="7">Metal ABC transporter solute-binding protein, Zn/Mn family</fullName>
    </submittedName>
</protein>
<dbReference type="RefSeq" id="WP_382365904.1">
    <property type="nucleotide sequence ID" value="NZ_JBHLWV010000028.1"/>
</dbReference>
<comment type="similarity">
    <text evidence="5">Belongs to the bacterial solute-binding protein 9 family.</text>
</comment>
<evidence type="ECO:0000256" key="4">
    <source>
        <dbReference type="ARBA" id="ARBA00022729"/>
    </source>
</evidence>
<gene>
    <name evidence="7" type="ORF">ACFFJD_15880</name>
</gene>
<keyword evidence="4 6" id="KW-0732">Signal</keyword>
<organism evidence="7 8">
    <name type="scientific">Gordonia phosphorivorans</name>
    <dbReference type="NCBI Taxonomy" id="1056982"/>
    <lineage>
        <taxon>Bacteria</taxon>
        <taxon>Bacillati</taxon>
        <taxon>Actinomycetota</taxon>
        <taxon>Actinomycetes</taxon>
        <taxon>Mycobacteriales</taxon>
        <taxon>Gordoniaceae</taxon>
        <taxon>Gordonia</taxon>
    </lineage>
</organism>
<evidence type="ECO:0000256" key="3">
    <source>
        <dbReference type="ARBA" id="ARBA00022723"/>
    </source>
</evidence>
<dbReference type="SUPFAM" id="SSF53807">
    <property type="entry name" value="Helical backbone' metal receptor"/>
    <property type="match status" value="1"/>
</dbReference>
<comment type="caution">
    <text evidence="7">The sequence shown here is derived from an EMBL/GenBank/DDBJ whole genome shotgun (WGS) entry which is preliminary data.</text>
</comment>